<feature type="domain" description="C-type lectin" evidence="2">
    <location>
        <begin position="27"/>
        <end position="140"/>
    </location>
</feature>
<feature type="chain" id="PRO_5042955619" description="C-type lectin domain-containing protein" evidence="1">
    <location>
        <begin position="22"/>
        <end position="325"/>
    </location>
</feature>
<organism evidence="3 4">
    <name type="scientific">Phoxinus phoxinus</name>
    <name type="common">Eurasian minnow</name>
    <dbReference type="NCBI Taxonomy" id="58324"/>
    <lineage>
        <taxon>Eukaryota</taxon>
        <taxon>Metazoa</taxon>
        <taxon>Chordata</taxon>
        <taxon>Craniata</taxon>
        <taxon>Vertebrata</taxon>
        <taxon>Euteleostomi</taxon>
        <taxon>Actinopterygii</taxon>
        <taxon>Neopterygii</taxon>
        <taxon>Teleostei</taxon>
        <taxon>Ostariophysi</taxon>
        <taxon>Cypriniformes</taxon>
        <taxon>Leuciscidae</taxon>
        <taxon>Phoxininae</taxon>
        <taxon>Phoxinus</taxon>
    </lineage>
</organism>
<dbReference type="InterPro" id="IPR001304">
    <property type="entry name" value="C-type_lectin-like"/>
</dbReference>
<dbReference type="PANTHER" id="PTHR45784">
    <property type="entry name" value="C-TYPE LECTIN DOMAIN FAMILY 20 MEMBER A-RELATED"/>
    <property type="match status" value="1"/>
</dbReference>
<evidence type="ECO:0000313" key="3">
    <source>
        <dbReference type="EMBL" id="KAK7177241.1"/>
    </source>
</evidence>
<dbReference type="EMBL" id="JAYKXH010000001">
    <property type="protein sequence ID" value="KAK7177241.1"/>
    <property type="molecule type" value="Genomic_DNA"/>
</dbReference>
<dbReference type="Gene3D" id="3.10.100.10">
    <property type="entry name" value="Mannose-Binding Protein A, subunit A"/>
    <property type="match status" value="2"/>
</dbReference>
<reference evidence="3 4" key="1">
    <citation type="submission" date="2024-02" db="EMBL/GenBank/DDBJ databases">
        <title>Chromosome-level genome assembly of the Eurasian Minnow (Phoxinus phoxinus).</title>
        <authorList>
            <person name="Oriowo T.O."/>
            <person name="Martin S."/>
            <person name="Stange M."/>
            <person name="Chrysostomakis Y."/>
            <person name="Brown T."/>
            <person name="Winkler S."/>
            <person name="Kukowka S."/>
            <person name="Myers E.W."/>
            <person name="Bohne A."/>
        </authorList>
    </citation>
    <scope>NUCLEOTIDE SEQUENCE [LARGE SCALE GENOMIC DNA]</scope>
    <source>
        <strain evidence="3">ZFMK-TIS-60720</strain>
        <tissue evidence="3">Whole Organism</tissue>
    </source>
</reference>
<comment type="caution">
    <text evidence="3">The sequence shown here is derived from an EMBL/GenBank/DDBJ whole genome shotgun (WGS) entry which is preliminary data.</text>
</comment>
<feature type="domain" description="C-type lectin" evidence="2">
    <location>
        <begin position="135"/>
        <end position="249"/>
    </location>
</feature>
<dbReference type="PROSITE" id="PS50041">
    <property type="entry name" value="C_TYPE_LECTIN_2"/>
    <property type="match status" value="2"/>
</dbReference>
<dbReference type="SMART" id="SM00034">
    <property type="entry name" value="CLECT"/>
    <property type="match status" value="2"/>
</dbReference>
<dbReference type="AlphaFoldDB" id="A0AAN9DR77"/>
<dbReference type="InterPro" id="IPR016186">
    <property type="entry name" value="C-type_lectin-like/link_sf"/>
</dbReference>
<evidence type="ECO:0000313" key="4">
    <source>
        <dbReference type="Proteomes" id="UP001364617"/>
    </source>
</evidence>
<keyword evidence="4" id="KW-1185">Reference proteome</keyword>
<evidence type="ECO:0000256" key="1">
    <source>
        <dbReference type="SAM" id="SignalP"/>
    </source>
</evidence>
<evidence type="ECO:0000259" key="2">
    <source>
        <dbReference type="PROSITE" id="PS50041"/>
    </source>
</evidence>
<keyword evidence="1" id="KW-0732">Signal</keyword>
<name>A0AAN9DR77_9TELE</name>
<dbReference type="PANTHER" id="PTHR45784:SF3">
    <property type="entry name" value="C-TYPE LECTIN DOMAIN FAMILY 4 MEMBER K-LIKE-RELATED"/>
    <property type="match status" value="1"/>
</dbReference>
<dbReference type="InterPro" id="IPR016187">
    <property type="entry name" value="CTDL_fold"/>
</dbReference>
<sequence length="325" mass="38078">MEHTLLTLLLLLGFSTSPADQQLVNVYYFLSEPKTFSEAKLYCEETYTDLATIQNPDDLRTLRTEQVTYTGAWIGLRETKPLLWHWSLADRSFYRDTETEYRNWAALEPDSDLNQDCVIMTYSGEFANTNCLDIFHFICYDADIDQQYVYISLLYTWREAQSHCRQFHTDLASVRNPDENLQVQRLIPKLGFAYIGLFQDSFTWTDSSESAFRNWDVFQPDLLGECVAIQEDKYWKTELCWKLKPFFCYRSEVVRKRQILRLEVKSALNVNDPHMKTAILAEIQQRLQALGVRNITGLEWREAADGSVFQKNQSKTSADPMKKKR</sequence>
<protein>
    <recommendedName>
        <fullName evidence="2">C-type lectin domain-containing protein</fullName>
    </recommendedName>
</protein>
<accession>A0AAN9DR77</accession>
<proteinExistence type="predicted"/>
<dbReference type="Proteomes" id="UP001364617">
    <property type="component" value="Unassembled WGS sequence"/>
</dbReference>
<gene>
    <name evidence="3" type="ORF">R3I93_001281</name>
</gene>
<dbReference type="Pfam" id="PF00059">
    <property type="entry name" value="Lectin_C"/>
    <property type="match status" value="2"/>
</dbReference>
<feature type="signal peptide" evidence="1">
    <location>
        <begin position="1"/>
        <end position="21"/>
    </location>
</feature>
<dbReference type="SUPFAM" id="SSF56436">
    <property type="entry name" value="C-type lectin-like"/>
    <property type="match status" value="2"/>
</dbReference>